<gene>
    <name evidence="2" type="ORF">BU16DRAFT_555256</name>
</gene>
<evidence type="ECO:0000313" key="2">
    <source>
        <dbReference type="EMBL" id="KAF2503250.1"/>
    </source>
</evidence>
<dbReference type="EMBL" id="MU004181">
    <property type="protein sequence ID" value="KAF2503250.1"/>
    <property type="molecule type" value="Genomic_DNA"/>
</dbReference>
<dbReference type="Proteomes" id="UP000799750">
    <property type="component" value="Unassembled WGS sequence"/>
</dbReference>
<dbReference type="InterPro" id="IPR016181">
    <property type="entry name" value="Acyl_CoA_acyltransferase"/>
</dbReference>
<dbReference type="AlphaFoldDB" id="A0A6A6RHJ5"/>
<dbReference type="Gene3D" id="3.40.630.30">
    <property type="match status" value="1"/>
</dbReference>
<accession>A0A6A6RHJ5</accession>
<evidence type="ECO:0000313" key="3">
    <source>
        <dbReference type="Proteomes" id="UP000799750"/>
    </source>
</evidence>
<dbReference type="OrthoDB" id="2129362at2759"/>
<dbReference type="PANTHER" id="PTHR43072">
    <property type="entry name" value="N-ACETYLTRANSFERASE"/>
    <property type="match status" value="1"/>
</dbReference>
<proteinExistence type="predicted"/>
<dbReference type="Pfam" id="PF00583">
    <property type="entry name" value="Acetyltransf_1"/>
    <property type="match status" value="1"/>
</dbReference>
<keyword evidence="2" id="KW-0808">Transferase</keyword>
<dbReference type="GO" id="GO:0016747">
    <property type="term" value="F:acyltransferase activity, transferring groups other than amino-acyl groups"/>
    <property type="evidence" value="ECO:0007669"/>
    <property type="project" value="InterPro"/>
</dbReference>
<dbReference type="CDD" id="cd04301">
    <property type="entry name" value="NAT_SF"/>
    <property type="match status" value="1"/>
</dbReference>
<feature type="domain" description="N-acetyltransferase" evidence="1">
    <location>
        <begin position="5"/>
        <end position="191"/>
    </location>
</feature>
<keyword evidence="3" id="KW-1185">Reference proteome</keyword>
<sequence>MAPQVALRAAGEGDIPHINAIHAFYVLNTVITFTITPATDDEALSKFRAVVSQGLPYIVAVDNVTADIVGFAYASGFRTGKSGYRHTVEISLFCHPDHRAKGAGTLLLRKLIEVMKHPEDHADFVTVARDEDARVRNLIACMAVDEQSGKNGLGLKEYYEKFGFEQMGHLKRVGHKFDRWIDTIYLQLSLW</sequence>
<keyword evidence="2" id="KW-0012">Acyltransferase</keyword>
<organism evidence="2 3">
    <name type="scientific">Lophium mytilinum</name>
    <dbReference type="NCBI Taxonomy" id="390894"/>
    <lineage>
        <taxon>Eukaryota</taxon>
        <taxon>Fungi</taxon>
        <taxon>Dikarya</taxon>
        <taxon>Ascomycota</taxon>
        <taxon>Pezizomycotina</taxon>
        <taxon>Dothideomycetes</taxon>
        <taxon>Pleosporomycetidae</taxon>
        <taxon>Mytilinidiales</taxon>
        <taxon>Mytilinidiaceae</taxon>
        <taxon>Lophium</taxon>
    </lineage>
</organism>
<name>A0A6A6RHJ5_9PEZI</name>
<dbReference type="InterPro" id="IPR000182">
    <property type="entry name" value="GNAT_dom"/>
</dbReference>
<protein>
    <submittedName>
        <fullName evidence="2">Acyl-CoA N-acyltransferase</fullName>
    </submittedName>
</protein>
<evidence type="ECO:0000259" key="1">
    <source>
        <dbReference type="PROSITE" id="PS51186"/>
    </source>
</evidence>
<dbReference type="PROSITE" id="PS51186">
    <property type="entry name" value="GNAT"/>
    <property type="match status" value="1"/>
</dbReference>
<dbReference type="PANTHER" id="PTHR43072:SF8">
    <property type="entry name" value="ACYLTRANSFERASE FABY-RELATED"/>
    <property type="match status" value="1"/>
</dbReference>
<reference evidence="2" key="1">
    <citation type="journal article" date="2020" name="Stud. Mycol.">
        <title>101 Dothideomycetes genomes: a test case for predicting lifestyles and emergence of pathogens.</title>
        <authorList>
            <person name="Haridas S."/>
            <person name="Albert R."/>
            <person name="Binder M."/>
            <person name="Bloem J."/>
            <person name="Labutti K."/>
            <person name="Salamov A."/>
            <person name="Andreopoulos B."/>
            <person name="Baker S."/>
            <person name="Barry K."/>
            <person name="Bills G."/>
            <person name="Bluhm B."/>
            <person name="Cannon C."/>
            <person name="Castanera R."/>
            <person name="Culley D."/>
            <person name="Daum C."/>
            <person name="Ezra D."/>
            <person name="Gonzalez J."/>
            <person name="Henrissat B."/>
            <person name="Kuo A."/>
            <person name="Liang C."/>
            <person name="Lipzen A."/>
            <person name="Lutzoni F."/>
            <person name="Magnuson J."/>
            <person name="Mondo S."/>
            <person name="Nolan M."/>
            <person name="Ohm R."/>
            <person name="Pangilinan J."/>
            <person name="Park H.-J."/>
            <person name="Ramirez L."/>
            <person name="Alfaro M."/>
            <person name="Sun H."/>
            <person name="Tritt A."/>
            <person name="Yoshinaga Y."/>
            <person name="Zwiers L.-H."/>
            <person name="Turgeon B."/>
            <person name="Goodwin S."/>
            <person name="Spatafora J."/>
            <person name="Crous P."/>
            <person name="Grigoriev I."/>
        </authorList>
    </citation>
    <scope>NUCLEOTIDE SEQUENCE</scope>
    <source>
        <strain evidence="2">CBS 269.34</strain>
    </source>
</reference>
<dbReference type="SUPFAM" id="SSF55729">
    <property type="entry name" value="Acyl-CoA N-acyltransferases (Nat)"/>
    <property type="match status" value="1"/>
</dbReference>